<dbReference type="SUPFAM" id="SSF161098">
    <property type="entry name" value="MetI-like"/>
    <property type="match status" value="1"/>
</dbReference>
<gene>
    <name evidence="9" type="ORF">F4X14_00930</name>
</gene>
<comment type="subcellular location">
    <subcellularLocation>
        <location evidence="1 7">Cell membrane</location>
        <topology evidence="1 7">Multi-pass membrane protein</topology>
    </subcellularLocation>
</comment>
<comment type="caution">
    <text evidence="9">The sequence shown here is derived from an EMBL/GenBank/DDBJ whole genome shotgun (WGS) entry which is preliminary data.</text>
</comment>
<protein>
    <submittedName>
        <fullName evidence="9">Carbohydrate ABC transporter permease</fullName>
    </submittedName>
</protein>
<proteinExistence type="inferred from homology"/>
<keyword evidence="6 7" id="KW-0472">Membrane</keyword>
<feature type="domain" description="ABC transmembrane type-1" evidence="8">
    <location>
        <begin position="82"/>
        <end position="271"/>
    </location>
</feature>
<feature type="transmembrane region" description="Helical" evidence="7">
    <location>
        <begin position="150"/>
        <end position="171"/>
    </location>
</feature>
<evidence type="ECO:0000256" key="2">
    <source>
        <dbReference type="ARBA" id="ARBA00022448"/>
    </source>
</evidence>
<organism evidence="9">
    <name type="scientific">Caldilineaceae bacterium SB0661_bin_32</name>
    <dbReference type="NCBI Taxonomy" id="2605255"/>
    <lineage>
        <taxon>Bacteria</taxon>
        <taxon>Bacillati</taxon>
        <taxon>Chloroflexota</taxon>
        <taxon>Caldilineae</taxon>
        <taxon>Caldilineales</taxon>
        <taxon>Caldilineaceae</taxon>
    </lineage>
</organism>
<feature type="transmembrane region" description="Helical" evidence="7">
    <location>
        <begin position="250"/>
        <end position="271"/>
    </location>
</feature>
<keyword evidence="4 7" id="KW-0812">Transmembrane</keyword>
<keyword evidence="2 7" id="KW-0813">Transport</keyword>
<name>A0A6B1D1R9_9CHLR</name>
<dbReference type="EMBL" id="VXMH01000006">
    <property type="protein sequence ID" value="MYC93508.1"/>
    <property type="molecule type" value="Genomic_DNA"/>
</dbReference>
<keyword evidence="5 7" id="KW-1133">Transmembrane helix</keyword>
<evidence type="ECO:0000256" key="3">
    <source>
        <dbReference type="ARBA" id="ARBA00022475"/>
    </source>
</evidence>
<dbReference type="GO" id="GO:0005886">
    <property type="term" value="C:plasma membrane"/>
    <property type="evidence" value="ECO:0007669"/>
    <property type="project" value="UniProtKB-SubCell"/>
</dbReference>
<dbReference type="PANTHER" id="PTHR43744:SF12">
    <property type="entry name" value="ABC TRANSPORTER PERMEASE PROTEIN MG189-RELATED"/>
    <property type="match status" value="1"/>
</dbReference>
<dbReference type="GO" id="GO:0055085">
    <property type="term" value="P:transmembrane transport"/>
    <property type="evidence" value="ECO:0007669"/>
    <property type="project" value="InterPro"/>
</dbReference>
<evidence type="ECO:0000259" key="8">
    <source>
        <dbReference type="PROSITE" id="PS50928"/>
    </source>
</evidence>
<sequence length="286" mass="32027">MTQFKFNGNWRKAIRVLPQAVIVYLLLAALVILMLGPYLYIFSSSFKETYTLISIPPQLIPEEFVWDNYSYILTELPFSLWFFNTILVALLVTVGTVLIDALAAYAFAKKQFWGRDFLFGLMLATIMIPGALLLIPAFLITNWLGLLNSYGGLIIPGLANVLGVFLLRQFMQTIPEELEHAARIDGCSDFGVFWRIILPLSAPALATLSIVVFTSQWNNLVWPLVVLNDKDLYTLPLGLALLRSEFQVNYGITSASAFLSVVPLVIVFLFLQRYFLEGLTVGAVKG</sequence>
<dbReference type="InterPro" id="IPR035906">
    <property type="entry name" value="MetI-like_sf"/>
</dbReference>
<feature type="transmembrane region" description="Helical" evidence="7">
    <location>
        <begin position="117"/>
        <end position="144"/>
    </location>
</feature>
<dbReference type="AlphaFoldDB" id="A0A6B1D1R9"/>
<dbReference type="PROSITE" id="PS50928">
    <property type="entry name" value="ABC_TM1"/>
    <property type="match status" value="1"/>
</dbReference>
<evidence type="ECO:0000256" key="7">
    <source>
        <dbReference type="RuleBase" id="RU363032"/>
    </source>
</evidence>
<comment type="similarity">
    <text evidence="7">Belongs to the binding-protein-dependent transport system permease family.</text>
</comment>
<dbReference type="PANTHER" id="PTHR43744">
    <property type="entry name" value="ABC TRANSPORTER PERMEASE PROTEIN MG189-RELATED-RELATED"/>
    <property type="match status" value="1"/>
</dbReference>
<evidence type="ECO:0000256" key="4">
    <source>
        <dbReference type="ARBA" id="ARBA00022692"/>
    </source>
</evidence>
<evidence type="ECO:0000256" key="1">
    <source>
        <dbReference type="ARBA" id="ARBA00004651"/>
    </source>
</evidence>
<dbReference type="Gene3D" id="1.10.3720.10">
    <property type="entry name" value="MetI-like"/>
    <property type="match status" value="1"/>
</dbReference>
<evidence type="ECO:0000256" key="5">
    <source>
        <dbReference type="ARBA" id="ARBA00022989"/>
    </source>
</evidence>
<feature type="transmembrane region" description="Helical" evidence="7">
    <location>
        <begin position="192"/>
        <end position="213"/>
    </location>
</feature>
<feature type="transmembrane region" description="Helical" evidence="7">
    <location>
        <begin position="81"/>
        <end position="105"/>
    </location>
</feature>
<dbReference type="Pfam" id="PF00528">
    <property type="entry name" value="BPD_transp_1"/>
    <property type="match status" value="1"/>
</dbReference>
<dbReference type="InterPro" id="IPR000515">
    <property type="entry name" value="MetI-like"/>
</dbReference>
<dbReference type="CDD" id="cd06261">
    <property type="entry name" value="TM_PBP2"/>
    <property type="match status" value="1"/>
</dbReference>
<evidence type="ECO:0000313" key="9">
    <source>
        <dbReference type="EMBL" id="MYC93508.1"/>
    </source>
</evidence>
<feature type="transmembrane region" description="Helical" evidence="7">
    <location>
        <begin position="21"/>
        <end position="41"/>
    </location>
</feature>
<keyword evidence="3" id="KW-1003">Cell membrane</keyword>
<evidence type="ECO:0000256" key="6">
    <source>
        <dbReference type="ARBA" id="ARBA00023136"/>
    </source>
</evidence>
<accession>A0A6B1D1R9</accession>
<reference evidence="9" key="1">
    <citation type="submission" date="2019-09" db="EMBL/GenBank/DDBJ databases">
        <title>Characterisation of the sponge microbiome using genome-centric metagenomics.</title>
        <authorList>
            <person name="Engelberts J.P."/>
            <person name="Robbins S.J."/>
            <person name="De Goeij J.M."/>
            <person name="Aranda M."/>
            <person name="Bell S.C."/>
            <person name="Webster N.S."/>
        </authorList>
    </citation>
    <scope>NUCLEOTIDE SEQUENCE</scope>
    <source>
        <strain evidence="9">SB0661_bin_32</strain>
    </source>
</reference>